<comment type="similarity">
    <text evidence="1 3">Belongs to the pseudouridine synthase RsuA family.</text>
</comment>
<name>A0A1H6VWE6_9BACT</name>
<dbReference type="Gene3D" id="3.30.70.580">
    <property type="entry name" value="Pseudouridine synthase I, catalytic domain, N-terminal subdomain"/>
    <property type="match status" value="1"/>
</dbReference>
<dbReference type="InterPro" id="IPR042092">
    <property type="entry name" value="PsdUridine_s_RsuA/RluB/E/F_cat"/>
</dbReference>
<dbReference type="NCBIfam" id="TIGR00093">
    <property type="entry name" value="pseudouridine synthase"/>
    <property type="match status" value="1"/>
</dbReference>
<keyword evidence="6" id="KW-1185">Reference proteome</keyword>
<dbReference type="EMBL" id="FNZH01000002">
    <property type="protein sequence ID" value="SEJ08959.1"/>
    <property type="molecule type" value="Genomic_DNA"/>
</dbReference>
<dbReference type="GO" id="GO:0009982">
    <property type="term" value="F:pseudouridine synthase activity"/>
    <property type="evidence" value="ECO:0007669"/>
    <property type="project" value="InterPro"/>
</dbReference>
<reference evidence="6" key="1">
    <citation type="submission" date="2016-10" db="EMBL/GenBank/DDBJ databases">
        <authorList>
            <person name="Varghese N."/>
            <person name="Submissions S."/>
        </authorList>
    </citation>
    <scope>NUCLEOTIDE SEQUENCE [LARGE SCALE GENOMIC DNA]</scope>
    <source>
        <strain evidence="6">IBRC-M 10761</strain>
    </source>
</reference>
<dbReference type="Proteomes" id="UP000199403">
    <property type="component" value="Unassembled WGS sequence"/>
</dbReference>
<dbReference type="InterPro" id="IPR020103">
    <property type="entry name" value="PsdUridine_synth_cat_dom_sf"/>
</dbReference>
<dbReference type="PANTHER" id="PTHR47683:SF2">
    <property type="entry name" value="RNA-BINDING S4 DOMAIN-CONTAINING PROTEIN"/>
    <property type="match status" value="1"/>
</dbReference>
<dbReference type="OrthoDB" id="1012272at2"/>
<organism evidence="5 6">
    <name type="scientific">Cyclobacterium xiamenense</name>
    <dbReference type="NCBI Taxonomy" id="1297121"/>
    <lineage>
        <taxon>Bacteria</taxon>
        <taxon>Pseudomonadati</taxon>
        <taxon>Bacteroidota</taxon>
        <taxon>Cytophagia</taxon>
        <taxon>Cytophagales</taxon>
        <taxon>Cyclobacteriaceae</taxon>
        <taxon>Cyclobacterium</taxon>
    </lineage>
</organism>
<dbReference type="STRING" id="1416801.SAMN05192553_102332"/>
<dbReference type="SUPFAM" id="SSF55120">
    <property type="entry name" value="Pseudouridine synthase"/>
    <property type="match status" value="1"/>
</dbReference>
<protein>
    <recommendedName>
        <fullName evidence="3">Pseudouridine synthase</fullName>
        <ecNumber evidence="3">5.4.99.-</ecNumber>
    </recommendedName>
</protein>
<evidence type="ECO:0000256" key="2">
    <source>
        <dbReference type="ARBA" id="ARBA00023235"/>
    </source>
</evidence>
<evidence type="ECO:0000256" key="3">
    <source>
        <dbReference type="RuleBase" id="RU003887"/>
    </source>
</evidence>
<evidence type="ECO:0000313" key="6">
    <source>
        <dbReference type="Proteomes" id="UP000199403"/>
    </source>
</evidence>
<dbReference type="GO" id="GO:0003723">
    <property type="term" value="F:RNA binding"/>
    <property type="evidence" value="ECO:0007669"/>
    <property type="project" value="InterPro"/>
</dbReference>
<accession>A0A1H6VWE6</accession>
<dbReference type="InterPro" id="IPR018496">
    <property type="entry name" value="PsdUridine_synth_RsuA/RluB_CS"/>
</dbReference>
<dbReference type="EC" id="5.4.99.-" evidence="3"/>
<dbReference type="GO" id="GO:0140098">
    <property type="term" value="F:catalytic activity, acting on RNA"/>
    <property type="evidence" value="ECO:0007669"/>
    <property type="project" value="UniProtKB-ARBA"/>
</dbReference>
<proteinExistence type="inferred from homology"/>
<dbReference type="InterPro" id="IPR000748">
    <property type="entry name" value="PsdUridine_synth_RsuA/RluB/E/F"/>
</dbReference>
<dbReference type="AlphaFoldDB" id="A0A1H6VWE6"/>
<keyword evidence="2 3" id="KW-0413">Isomerase</keyword>
<evidence type="ECO:0000259" key="4">
    <source>
        <dbReference type="Pfam" id="PF00849"/>
    </source>
</evidence>
<dbReference type="Gene3D" id="3.30.70.1560">
    <property type="entry name" value="Alpha-L RNA-binding motif"/>
    <property type="match status" value="1"/>
</dbReference>
<dbReference type="GO" id="GO:0006364">
    <property type="term" value="P:rRNA processing"/>
    <property type="evidence" value="ECO:0007669"/>
    <property type="project" value="UniProtKB-ARBA"/>
</dbReference>
<evidence type="ECO:0000256" key="1">
    <source>
        <dbReference type="ARBA" id="ARBA00008348"/>
    </source>
</evidence>
<dbReference type="GO" id="GO:0001522">
    <property type="term" value="P:pseudouridine synthesis"/>
    <property type="evidence" value="ECO:0007669"/>
    <property type="project" value="InterPro"/>
</dbReference>
<dbReference type="RefSeq" id="WP_092171086.1">
    <property type="nucleotide sequence ID" value="NZ_FNZH01000002.1"/>
</dbReference>
<dbReference type="Pfam" id="PF00849">
    <property type="entry name" value="PseudoU_synth_2"/>
    <property type="match status" value="1"/>
</dbReference>
<sequence>MDYRYYVLYKPYGVLSQFSGEGETLAALGGFPSDVYPVGRLDKDSEGLLLLTNDPRLNHLLLDPVHAHARTYWVQVEGKISAHALGQLEQGPSIRVKGKRVKTAKATVRLHPEAGTLLPERLPPIRYRKQVPDTWIALTLTEGKNRQVRKMTAAVGFPTLRLARWAIEGLTVEGFRSGEVRAFNEEEVYALLGISRSRPGSF</sequence>
<dbReference type="InterPro" id="IPR006145">
    <property type="entry name" value="PsdUridine_synth_RsuA/RluA"/>
</dbReference>
<dbReference type="InterPro" id="IPR050343">
    <property type="entry name" value="RsuA_PseudoU_synthase"/>
</dbReference>
<dbReference type="PROSITE" id="PS01149">
    <property type="entry name" value="PSI_RSU"/>
    <property type="match status" value="1"/>
</dbReference>
<feature type="domain" description="Pseudouridine synthase RsuA/RluA-like" evidence="4">
    <location>
        <begin position="5"/>
        <end position="154"/>
    </location>
</feature>
<gene>
    <name evidence="5" type="ORF">SAMN05192553_102332</name>
</gene>
<evidence type="ECO:0000313" key="5">
    <source>
        <dbReference type="EMBL" id="SEJ08959.1"/>
    </source>
</evidence>
<dbReference type="InterPro" id="IPR020094">
    <property type="entry name" value="TruA/RsuA/RluB/E/F_N"/>
</dbReference>
<dbReference type="PANTHER" id="PTHR47683">
    <property type="entry name" value="PSEUDOURIDINE SYNTHASE FAMILY PROTEIN-RELATED"/>
    <property type="match status" value="1"/>
</dbReference>